<dbReference type="NCBIfam" id="NF038387">
    <property type="entry name" value="CBS_CbpA"/>
    <property type="match status" value="1"/>
</dbReference>
<proteinExistence type="predicted"/>
<evidence type="ECO:0000313" key="4">
    <source>
        <dbReference type="Proteomes" id="UP000234384"/>
    </source>
</evidence>
<gene>
    <name evidence="3" type="ORF">CYJ57_00270</name>
</gene>
<dbReference type="InterPro" id="IPR000644">
    <property type="entry name" value="CBS_dom"/>
</dbReference>
<dbReference type="Proteomes" id="UP000234384">
    <property type="component" value="Unassembled WGS sequence"/>
</dbReference>
<dbReference type="Gene3D" id="3.10.580.10">
    <property type="entry name" value="CBS-domain"/>
    <property type="match status" value="1"/>
</dbReference>
<dbReference type="RefSeq" id="WP_101953624.1">
    <property type="nucleotide sequence ID" value="NZ_PKHE01000001.1"/>
</dbReference>
<dbReference type="InterPro" id="IPR017036">
    <property type="entry name" value="Lmo0553-like"/>
</dbReference>
<accession>A0A2I1K4S0</accession>
<organism evidence="3 4">
    <name type="scientific">Falseniella ignava</name>
    <dbReference type="NCBI Taxonomy" id="137730"/>
    <lineage>
        <taxon>Bacteria</taxon>
        <taxon>Bacillati</taxon>
        <taxon>Bacillota</taxon>
        <taxon>Bacilli</taxon>
        <taxon>Lactobacillales</taxon>
        <taxon>Aerococcaceae</taxon>
        <taxon>Falseniella</taxon>
    </lineage>
</organism>
<evidence type="ECO:0000256" key="1">
    <source>
        <dbReference type="PROSITE-ProRule" id="PRU00703"/>
    </source>
</evidence>
<evidence type="ECO:0000259" key="2">
    <source>
        <dbReference type="PROSITE" id="PS51371"/>
    </source>
</evidence>
<name>A0A2I1K4S0_9LACT</name>
<protein>
    <recommendedName>
        <fullName evidence="2">CBS domain-containing protein</fullName>
    </recommendedName>
</protein>
<reference evidence="3 4" key="1">
    <citation type="submission" date="2017-12" db="EMBL/GenBank/DDBJ databases">
        <title>Phylogenetic diversity of female urinary microbiome.</title>
        <authorList>
            <person name="Thomas-White K."/>
            <person name="Wolfe A.J."/>
        </authorList>
    </citation>
    <scope>NUCLEOTIDE SEQUENCE [LARGE SCALE GENOMIC DNA]</scope>
    <source>
        <strain evidence="3 4">UMB0898</strain>
    </source>
</reference>
<dbReference type="OrthoDB" id="1706107at2"/>
<dbReference type="InterPro" id="IPR046342">
    <property type="entry name" value="CBS_dom_sf"/>
</dbReference>
<dbReference type="AlphaFoldDB" id="A0A2I1K4S0"/>
<evidence type="ECO:0000313" key="3">
    <source>
        <dbReference type="EMBL" id="PKY90644.1"/>
    </source>
</evidence>
<dbReference type="PROSITE" id="PS51371">
    <property type="entry name" value="CBS"/>
    <property type="match status" value="1"/>
</dbReference>
<keyword evidence="1" id="KW-0129">CBS domain</keyword>
<dbReference type="SUPFAM" id="SSF54631">
    <property type="entry name" value="CBS-domain pair"/>
    <property type="match status" value="1"/>
</dbReference>
<comment type="caution">
    <text evidence="3">The sequence shown here is derived from an EMBL/GenBank/DDBJ whole genome shotgun (WGS) entry which is preliminary data.</text>
</comment>
<dbReference type="Pfam" id="PF00571">
    <property type="entry name" value="CBS"/>
    <property type="match status" value="1"/>
</dbReference>
<sequence length="210" mass="24850">MLEHLMVPASQVITIAESFNLQSALEVLEKHQLRCAPVIDNSGQLYRGNIYRYHIYKYAYEHPDTQLETIPVTHLLKNSSHVIQEPNSILHLFFAIRDLPYIAVLNEQRSFIGIVYHKTMRDYIVQGWDLKNASYFIQIDLQHTPFEEIKLWWLMRRHLNVTGQLTFEETTYDTPNCLCLLIPNHISDIKVNQFIHHLTKRDYRVNSYPI</sequence>
<feature type="domain" description="CBS" evidence="2">
    <location>
        <begin position="6"/>
        <end position="65"/>
    </location>
</feature>
<dbReference type="EMBL" id="PKHE01000001">
    <property type="protein sequence ID" value="PKY90644.1"/>
    <property type="molecule type" value="Genomic_DNA"/>
</dbReference>
<dbReference type="PIRSF" id="PIRSF035040">
    <property type="entry name" value="UCP035040_CBS_Lmo0553"/>
    <property type="match status" value="1"/>
</dbReference>
<dbReference type="CDD" id="cd02205">
    <property type="entry name" value="CBS_pair_SF"/>
    <property type="match status" value="1"/>
</dbReference>